<dbReference type="Pfam" id="PF18913">
    <property type="entry name" value="FBPase_C"/>
    <property type="match status" value="1"/>
</dbReference>
<dbReference type="PANTHER" id="PTHR11556:SF35">
    <property type="entry name" value="SEDOHEPTULOSE-1,7-BISPHOSPHATASE, CHLOROPLASTIC"/>
    <property type="match status" value="1"/>
</dbReference>
<comment type="pathway">
    <text evidence="8">Carbohydrate biosynthesis.</text>
</comment>
<dbReference type="InterPro" id="IPR023079">
    <property type="entry name" value="SBPase"/>
</dbReference>
<comment type="similarity">
    <text evidence="2 9">Belongs to the FBPase class 1 family.</text>
</comment>
<dbReference type="SUPFAM" id="SSF56655">
    <property type="entry name" value="Carbohydrate phosphatase"/>
    <property type="match status" value="1"/>
</dbReference>
<reference evidence="12 13" key="1">
    <citation type="journal article" date="2014" name="Genome Announc.">
        <title>Draft genome sequences of six enterohepatic helicobacter species isolated from humans and one from rhesus macaques.</title>
        <authorList>
            <person name="Shen Z."/>
            <person name="Sheh A."/>
            <person name="Young S.K."/>
            <person name="Abouelliel A."/>
            <person name="Ward D.V."/>
            <person name="Earl A.M."/>
            <person name="Fox J.G."/>
        </authorList>
    </citation>
    <scope>NUCLEOTIDE SEQUENCE [LARGE SCALE GENOMIC DNA]</scope>
    <source>
        <strain evidence="12 13">MIT 99-5501</strain>
    </source>
</reference>
<dbReference type="GO" id="GO:0000287">
    <property type="term" value="F:magnesium ion binding"/>
    <property type="evidence" value="ECO:0007669"/>
    <property type="project" value="UniProtKB-UniRule"/>
</dbReference>
<evidence type="ECO:0000256" key="8">
    <source>
        <dbReference type="ARBA" id="ARBA00024331"/>
    </source>
</evidence>
<comment type="subcellular location">
    <subcellularLocation>
        <location evidence="9">Cytoplasm</location>
    </subcellularLocation>
</comment>
<dbReference type="GO" id="GO:0006000">
    <property type="term" value="P:fructose metabolic process"/>
    <property type="evidence" value="ECO:0007669"/>
    <property type="project" value="TreeGrafter"/>
</dbReference>
<evidence type="ECO:0000313" key="13">
    <source>
        <dbReference type="Proteomes" id="UP000018731"/>
    </source>
</evidence>
<keyword evidence="3 9" id="KW-0963">Cytoplasm</keyword>
<dbReference type="NCBIfam" id="NF006784">
    <property type="entry name" value="PRK09293.2-5"/>
    <property type="match status" value="1"/>
</dbReference>
<dbReference type="HOGENOM" id="CLU_039977_3_0_7"/>
<name>V8C6N3_9HELI</name>
<dbReference type="Gene3D" id="3.40.190.80">
    <property type="match status" value="1"/>
</dbReference>
<dbReference type="EMBL" id="AZJI01000007">
    <property type="protein sequence ID" value="ETD22690.1"/>
    <property type="molecule type" value="Genomic_DNA"/>
</dbReference>
<evidence type="ECO:0000256" key="4">
    <source>
        <dbReference type="ARBA" id="ARBA00022723"/>
    </source>
</evidence>
<feature type="binding site" evidence="9">
    <location>
        <position position="232"/>
    </location>
    <ligand>
        <name>substrate</name>
    </ligand>
</feature>
<dbReference type="InterPro" id="IPR044015">
    <property type="entry name" value="FBPase_C_dom"/>
</dbReference>
<comment type="caution">
    <text evidence="9">Lacks conserved residue(s) required for the propagation of feature annotation.</text>
</comment>
<evidence type="ECO:0000256" key="6">
    <source>
        <dbReference type="ARBA" id="ARBA00022842"/>
    </source>
</evidence>
<gene>
    <name evidence="9" type="primary">fbp</name>
    <name evidence="12" type="ORF">HMPREF2086_01489</name>
</gene>
<keyword evidence="13" id="KW-1185">Reference proteome</keyword>
<keyword evidence="4 9" id="KW-0479">Metal-binding</keyword>
<comment type="subunit">
    <text evidence="9">Homotetramer.</text>
</comment>
<dbReference type="InterPro" id="IPR033391">
    <property type="entry name" value="FBPase_N"/>
</dbReference>
<evidence type="ECO:0000256" key="2">
    <source>
        <dbReference type="ARBA" id="ARBA00010941"/>
    </source>
</evidence>
<feature type="binding site" evidence="9">
    <location>
        <position position="94"/>
    </location>
    <ligand>
        <name>Mg(2+)</name>
        <dbReference type="ChEBI" id="CHEBI:18420"/>
        <label>2</label>
    </ligand>
</feature>
<comment type="cofactor">
    <cofactor evidence="9">
        <name>Mg(2+)</name>
        <dbReference type="ChEBI" id="CHEBI:18420"/>
    </cofactor>
    <text evidence="9">Binds 2 magnesium ions per subunit.</text>
</comment>
<evidence type="ECO:0000313" key="12">
    <source>
        <dbReference type="EMBL" id="ETD22690.1"/>
    </source>
</evidence>
<dbReference type="GO" id="GO:0006094">
    <property type="term" value="P:gluconeogenesis"/>
    <property type="evidence" value="ECO:0007669"/>
    <property type="project" value="UniProtKB-UniRule"/>
</dbReference>
<evidence type="ECO:0000256" key="5">
    <source>
        <dbReference type="ARBA" id="ARBA00022801"/>
    </source>
</evidence>
<comment type="caution">
    <text evidence="12">The sequence shown here is derived from an EMBL/GenBank/DDBJ whole genome shotgun (WGS) entry which is preliminary data.</text>
</comment>
<feature type="binding site" evidence="9">
    <location>
        <begin position="94"/>
        <end position="97"/>
    </location>
    <ligand>
        <name>substrate</name>
    </ligand>
</feature>
<dbReference type="GO" id="GO:0030388">
    <property type="term" value="P:fructose 1,6-bisphosphate metabolic process"/>
    <property type="evidence" value="ECO:0007669"/>
    <property type="project" value="TreeGrafter"/>
</dbReference>
<dbReference type="AlphaFoldDB" id="V8C6N3"/>
<keyword evidence="5 9" id="KW-0378">Hydrolase</keyword>
<dbReference type="STRING" id="1357400.HMPREF2086_01489"/>
<evidence type="ECO:0000256" key="1">
    <source>
        <dbReference type="ARBA" id="ARBA00001273"/>
    </source>
</evidence>
<protein>
    <recommendedName>
        <fullName evidence="9">Fructose-1,6-bisphosphatase class 1</fullName>
        <shortName evidence="9">FBPase class 1</shortName>
        <ecNumber evidence="9">3.1.3.11</ecNumber>
    </recommendedName>
    <alternativeName>
        <fullName evidence="9">D-fructose-1,6-bisphosphate 1-phosphohydrolase class 1</fullName>
    </alternativeName>
</protein>
<dbReference type="HAMAP" id="MF_01855">
    <property type="entry name" value="FBPase_class1"/>
    <property type="match status" value="1"/>
</dbReference>
<dbReference type="PANTHER" id="PTHR11556">
    <property type="entry name" value="FRUCTOSE-1,6-BISPHOSPHATASE-RELATED"/>
    <property type="match status" value="1"/>
</dbReference>
<evidence type="ECO:0000259" key="11">
    <source>
        <dbReference type="Pfam" id="PF18913"/>
    </source>
</evidence>
<dbReference type="InterPro" id="IPR000146">
    <property type="entry name" value="FBPase_class-1"/>
</dbReference>
<dbReference type="Proteomes" id="UP000018731">
    <property type="component" value="Unassembled WGS sequence"/>
</dbReference>
<dbReference type="GO" id="GO:0042132">
    <property type="term" value="F:fructose 1,6-bisphosphate 1-phosphatase activity"/>
    <property type="evidence" value="ECO:0007669"/>
    <property type="project" value="UniProtKB-UniRule"/>
</dbReference>
<feature type="binding site" evidence="9">
    <location>
        <position position="72"/>
    </location>
    <ligand>
        <name>Mg(2+)</name>
        <dbReference type="ChEBI" id="CHEBI:18420"/>
        <label>1</label>
    </ligand>
</feature>
<feature type="domain" description="Fructose-1-6-bisphosphatase class 1 C-terminal" evidence="11">
    <location>
        <begin position="167"/>
        <end position="289"/>
    </location>
</feature>
<dbReference type="PATRIC" id="fig|1357400.3.peg.2003"/>
<dbReference type="OrthoDB" id="9806756at2"/>
<feature type="binding site" evidence="9">
    <location>
        <position position="91"/>
    </location>
    <ligand>
        <name>Mg(2+)</name>
        <dbReference type="ChEBI" id="CHEBI:18420"/>
        <label>2</label>
    </ligand>
</feature>
<keyword evidence="6 9" id="KW-0460">Magnesium</keyword>
<dbReference type="Pfam" id="PF00316">
    <property type="entry name" value="FBPase"/>
    <property type="match status" value="1"/>
</dbReference>
<feature type="binding site" evidence="9">
    <location>
        <position position="91"/>
    </location>
    <ligand>
        <name>Mg(2+)</name>
        <dbReference type="ChEBI" id="CHEBI:18420"/>
        <label>1</label>
    </ligand>
</feature>
<feature type="binding site" evidence="9">
    <location>
        <position position="201"/>
    </location>
    <ligand>
        <name>substrate</name>
    </ligand>
</feature>
<dbReference type="GO" id="GO:0005829">
    <property type="term" value="C:cytosol"/>
    <property type="evidence" value="ECO:0007669"/>
    <property type="project" value="TreeGrafter"/>
</dbReference>
<dbReference type="Gene3D" id="3.30.540.10">
    <property type="entry name" value="Fructose-1,6-Bisphosphatase, subunit A, domain 1"/>
    <property type="match status" value="1"/>
</dbReference>
<dbReference type="EC" id="3.1.3.11" evidence="9"/>
<dbReference type="PIRSF" id="PIRSF000904">
    <property type="entry name" value="FBPtase_SBPase"/>
    <property type="match status" value="1"/>
</dbReference>
<evidence type="ECO:0000256" key="7">
    <source>
        <dbReference type="ARBA" id="ARBA00023277"/>
    </source>
</evidence>
<dbReference type="eggNOG" id="COG0158">
    <property type="taxonomic scope" value="Bacteria"/>
</dbReference>
<organism evidence="12 13">
    <name type="scientific">Helicobacter macacae MIT 99-5501</name>
    <dbReference type="NCBI Taxonomy" id="1357400"/>
    <lineage>
        <taxon>Bacteria</taxon>
        <taxon>Pseudomonadati</taxon>
        <taxon>Campylobacterota</taxon>
        <taxon>Epsilonproteobacteria</taxon>
        <taxon>Campylobacterales</taxon>
        <taxon>Helicobacteraceae</taxon>
        <taxon>Helicobacter</taxon>
    </lineage>
</organism>
<dbReference type="GO" id="GO:0006002">
    <property type="term" value="P:fructose 6-phosphate metabolic process"/>
    <property type="evidence" value="ECO:0007669"/>
    <property type="project" value="TreeGrafter"/>
</dbReference>
<feature type="binding site" evidence="9">
    <location>
        <position position="238"/>
    </location>
    <ligand>
        <name>Mg(2+)</name>
        <dbReference type="ChEBI" id="CHEBI:18420"/>
        <label>2</label>
    </ligand>
</feature>
<dbReference type="InterPro" id="IPR028343">
    <property type="entry name" value="FBPtase"/>
</dbReference>
<feature type="binding site" evidence="9">
    <location>
        <position position="93"/>
    </location>
    <ligand>
        <name>Mg(2+)</name>
        <dbReference type="ChEBI" id="CHEBI:18420"/>
        <label>1</label>
    </ligand>
</feature>
<evidence type="ECO:0000256" key="3">
    <source>
        <dbReference type="ARBA" id="ARBA00022490"/>
    </source>
</evidence>
<keyword evidence="7 9" id="KW-0119">Carbohydrate metabolism</keyword>
<proteinExistence type="inferred from homology"/>
<evidence type="ECO:0000256" key="9">
    <source>
        <dbReference type="HAMAP-Rule" id="MF_01855"/>
    </source>
</evidence>
<dbReference type="RefSeq" id="WP_023928224.1">
    <property type="nucleotide sequence ID" value="NZ_KI669455.1"/>
</dbReference>
<dbReference type="GO" id="GO:0005986">
    <property type="term" value="P:sucrose biosynthetic process"/>
    <property type="evidence" value="ECO:0007669"/>
    <property type="project" value="TreeGrafter"/>
</dbReference>
<evidence type="ECO:0000259" key="10">
    <source>
        <dbReference type="Pfam" id="PF00316"/>
    </source>
</evidence>
<sequence>MQAQAKIDFATLKLCLQECAIAVHSALQSQNVGYLSSTNSSGDMQLGVDVACDKLIEQKLLELGCVKGVCSEEKQEALYKDSSANLLVAYDPLDGSSLFDSNLSVGSIFGIYQGEFASSAIVGACYVVYGPRLELVWADSTDDEVGHFLYDFARGEWRKKPALRLGEKGKLNAPGGTQKHWSEKHKVLVDSLFAQGYRLRYSGGMVPDLHQILIKGGGLFSYPATQDAPKGKLRKLFEVFPFAFIYEKAGGEGIDGHCSLLKLGCDGLHDTTQCFLGSKAEIAIVKEAYK</sequence>
<dbReference type="PIRSF" id="PIRSF500210">
    <property type="entry name" value="FBPtase"/>
    <property type="match status" value="1"/>
</dbReference>
<comment type="catalytic activity">
    <reaction evidence="1 9">
        <text>beta-D-fructose 1,6-bisphosphate + H2O = beta-D-fructose 6-phosphate + phosphate</text>
        <dbReference type="Rhea" id="RHEA:11064"/>
        <dbReference type="ChEBI" id="CHEBI:15377"/>
        <dbReference type="ChEBI" id="CHEBI:32966"/>
        <dbReference type="ChEBI" id="CHEBI:43474"/>
        <dbReference type="ChEBI" id="CHEBI:57634"/>
        <dbReference type="EC" id="3.1.3.11"/>
    </reaction>
</comment>
<accession>V8C6N3</accession>
<dbReference type="PRINTS" id="PR01958">
    <property type="entry name" value="S17BPHPHTASE"/>
</dbReference>
<feature type="domain" description="Fructose-1-6-bisphosphatase class I N-terminal" evidence="10">
    <location>
        <begin position="4"/>
        <end position="158"/>
    </location>
</feature>